<dbReference type="GO" id="GO:0009381">
    <property type="term" value="F:excinuclease ABC activity"/>
    <property type="evidence" value="ECO:0007669"/>
    <property type="project" value="InterPro"/>
</dbReference>
<evidence type="ECO:0000259" key="1">
    <source>
        <dbReference type="PROSITE" id="PS50151"/>
    </source>
</evidence>
<dbReference type="SUPFAM" id="SSF82771">
    <property type="entry name" value="GIY-YIG endonuclease"/>
    <property type="match status" value="1"/>
</dbReference>
<dbReference type="EMBL" id="MHBW01000016">
    <property type="protein sequence ID" value="OGY09104.1"/>
    <property type="molecule type" value="Genomic_DNA"/>
</dbReference>
<dbReference type="CDD" id="cd10434">
    <property type="entry name" value="GIY-YIG_UvrC_Cho"/>
    <property type="match status" value="1"/>
</dbReference>
<dbReference type="InterPro" id="IPR050066">
    <property type="entry name" value="UvrABC_protein_C"/>
</dbReference>
<dbReference type="PANTHER" id="PTHR30562">
    <property type="entry name" value="UVRC/OXIDOREDUCTASE"/>
    <property type="match status" value="1"/>
</dbReference>
<dbReference type="InterPro" id="IPR001943">
    <property type="entry name" value="UVR_dom"/>
</dbReference>
<dbReference type="InterPro" id="IPR001162">
    <property type="entry name" value="UvrC_RNase_H_dom"/>
</dbReference>
<protein>
    <recommendedName>
        <fullName evidence="6">Excinuclease ABC subunit C</fullName>
    </recommendedName>
</protein>
<dbReference type="SMART" id="SM00465">
    <property type="entry name" value="GIYc"/>
    <property type="match status" value="1"/>
</dbReference>
<dbReference type="SUPFAM" id="SSF46600">
    <property type="entry name" value="C-terminal UvrC-binding domain of UvrB"/>
    <property type="match status" value="1"/>
</dbReference>
<dbReference type="Proteomes" id="UP000177967">
    <property type="component" value="Unassembled WGS sequence"/>
</dbReference>
<dbReference type="Pfam" id="PF08459">
    <property type="entry name" value="UvrC_RNaseH_dom"/>
    <property type="match status" value="1"/>
</dbReference>
<proteinExistence type="predicted"/>
<evidence type="ECO:0000313" key="4">
    <source>
        <dbReference type="EMBL" id="OGY09104.1"/>
    </source>
</evidence>
<dbReference type="PROSITE" id="PS50165">
    <property type="entry name" value="UVRC"/>
    <property type="match status" value="1"/>
</dbReference>
<name>A0A1G1V146_9BACT</name>
<evidence type="ECO:0008006" key="6">
    <source>
        <dbReference type="Google" id="ProtNLM"/>
    </source>
</evidence>
<dbReference type="STRING" id="1797513.A2782_00075"/>
<dbReference type="InterPro" id="IPR038476">
    <property type="entry name" value="UvrC_RNase_H_dom_sf"/>
</dbReference>
<feature type="domain" description="UvrC family homology region profile" evidence="3">
    <location>
        <begin position="256"/>
        <end position="363"/>
    </location>
</feature>
<sequence>MLTSISNLEKQANNLPHGPGVYIFKNPANKAIYVGKSINVRERVYSHLHAHGTKSQEIVQDASAVSSIPVLSELEALLLEAELIKKYLPRYNSSAKDDKHPLYIKITKEEFPKVTVARREEGAGRYFGPFPSSSTVKAVLRQTRRVFPYCSQRRLGKRGCFYSHLGLCNPCPNLVKSEPEKSEYRANIKRIIALLSGKTKRLEKQLLGEMTAASLREDFEAAARIRDQLRQISYITKPYEKPKAYLENPNLVSDIREEELRTLQDILSTYHPSLGTIHRIECYDVAHTGGKNTTCSMVTFINGEPEKNYYRRFRIQKVKRADDYGALKEALSRRLKHLEDWGKPDLIVVDGGKGQVSASLEAVNQASSLGGVPRPPGRWDRYATFGIPVIGLAKREEELVIPTREGGFNVIALGKGSPTTKLLQRMRDEAHRFARAYHFKLRLRELLPSKT</sequence>
<dbReference type="GO" id="GO:0006289">
    <property type="term" value="P:nucleotide-excision repair"/>
    <property type="evidence" value="ECO:0007669"/>
    <property type="project" value="InterPro"/>
</dbReference>
<dbReference type="PROSITE" id="PS50164">
    <property type="entry name" value="GIY_YIG"/>
    <property type="match status" value="1"/>
</dbReference>
<feature type="domain" description="GIY-YIG" evidence="2">
    <location>
        <begin position="17"/>
        <end position="93"/>
    </location>
</feature>
<accession>A0A1G1V146</accession>
<comment type="caution">
    <text evidence="4">The sequence shown here is derived from an EMBL/GenBank/DDBJ whole genome shotgun (WGS) entry which is preliminary data.</text>
</comment>
<dbReference type="PROSITE" id="PS50151">
    <property type="entry name" value="UVR"/>
    <property type="match status" value="1"/>
</dbReference>
<dbReference type="InterPro" id="IPR047296">
    <property type="entry name" value="GIY-YIG_UvrC_Cho"/>
</dbReference>
<organism evidence="4 5">
    <name type="scientific">Candidatus Blackburnbacteria bacterium RIFCSPHIGHO2_01_FULL_43_15b</name>
    <dbReference type="NCBI Taxonomy" id="1797513"/>
    <lineage>
        <taxon>Bacteria</taxon>
        <taxon>Candidatus Blackburniibacteriota</taxon>
    </lineage>
</organism>
<feature type="domain" description="UVR" evidence="1">
    <location>
        <begin position="200"/>
        <end position="235"/>
    </location>
</feature>
<dbReference type="Pfam" id="PF01541">
    <property type="entry name" value="GIY-YIG"/>
    <property type="match status" value="1"/>
</dbReference>
<evidence type="ECO:0000313" key="5">
    <source>
        <dbReference type="Proteomes" id="UP000177967"/>
    </source>
</evidence>
<reference evidence="4 5" key="1">
    <citation type="journal article" date="2016" name="Nat. Commun.">
        <title>Thousands of microbial genomes shed light on interconnected biogeochemical processes in an aquifer system.</title>
        <authorList>
            <person name="Anantharaman K."/>
            <person name="Brown C.T."/>
            <person name="Hug L.A."/>
            <person name="Sharon I."/>
            <person name="Castelle C.J."/>
            <person name="Probst A.J."/>
            <person name="Thomas B.C."/>
            <person name="Singh A."/>
            <person name="Wilkins M.J."/>
            <person name="Karaoz U."/>
            <person name="Brodie E.L."/>
            <person name="Williams K.H."/>
            <person name="Hubbard S.S."/>
            <person name="Banfield J.F."/>
        </authorList>
    </citation>
    <scope>NUCLEOTIDE SEQUENCE [LARGE SCALE GENOMIC DNA]</scope>
</reference>
<dbReference type="InterPro" id="IPR000305">
    <property type="entry name" value="GIY-YIG_endonuc"/>
</dbReference>
<dbReference type="AlphaFoldDB" id="A0A1G1V146"/>
<dbReference type="Gene3D" id="3.40.1440.10">
    <property type="entry name" value="GIY-YIG endonuclease"/>
    <property type="match status" value="1"/>
</dbReference>
<dbReference type="GO" id="GO:0009380">
    <property type="term" value="C:excinuclease repair complex"/>
    <property type="evidence" value="ECO:0007669"/>
    <property type="project" value="TreeGrafter"/>
</dbReference>
<gene>
    <name evidence="4" type="ORF">A2782_00075</name>
</gene>
<dbReference type="InterPro" id="IPR036876">
    <property type="entry name" value="UVR_dom_sf"/>
</dbReference>
<dbReference type="PANTHER" id="PTHR30562:SF1">
    <property type="entry name" value="UVRABC SYSTEM PROTEIN C"/>
    <property type="match status" value="1"/>
</dbReference>
<evidence type="ECO:0000259" key="2">
    <source>
        <dbReference type="PROSITE" id="PS50164"/>
    </source>
</evidence>
<dbReference type="InterPro" id="IPR035901">
    <property type="entry name" value="GIY-YIG_endonuc_sf"/>
</dbReference>
<dbReference type="Gene3D" id="3.30.420.340">
    <property type="entry name" value="UvrC, RNAse H endonuclease domain"/>
    <property type="match status" value="1"/>
</dbReference>
<evidence type="ECO:0000259" key="3">
    <source>
        <dbReference type="PROSITE" id="PS50165"/>
    </source>
</evidence>
<dbReference type="Pfam" id="PF02151">
    <property type="entry name" value="UVR"/>
    <property type="match status" value="1"/>
</dbReference>